<dbReference type="Pfam" id="PF04082">
    <property type="entry name" value="Fungal_trans"/>
    <property type="match status" value="1"/>
</dbReference>
<dbReference type="InterPro" id="IPR036864">
    <property type="entry name" value="Zn2-C6_fun-type_DNA-bd_sf"/>
</dbReference>
<dbReference type="PANTHER" id="PTHR31845:SF21">
    <property type="entry name" value="REGULATORY PROTEIN LEU3"/>
    <property type="match status" value="1"/>
</dbReference>
<evidence type="ECO:0000313" key="10">
    <source>
        <dbReference type="Proteomes" id="UP000193560"/>
    </source>
</evidence>
<dbReference type="PANTHER" id="PTHR31845">
    <property type="entry name" value="FINGER DOMAIN PROTEIN, PUTATIVE-RELATED"/>
    <property type="match status" value="1"/>
</dbReference>
<protein>
    <recommendedName>
        <fullName evidence="8">Zn(2)-C6 fungal-type domain-containing protein</fullName>
    </recommendedName>
</protein>
<dbReference type="PROSITE" id="PS00463">
    <property type="entry name" value="ZN2_CY6_FUNGAL_1"/>
    <property type="match status" value="1"/>
</dbReference>
<accession>A0A1X2II37</accession>
<name>A0A1X2II37_9FUNG</name>
<evidence type="ECO:0000256" key="2">
    <source>
        <dbReference type="ARBA" id="ARBA00022723"/>
    </source>
</evidence>
<feature type="compositionally biased region" description="Low complexity" evidence="7">
    <location>
        <begin position="67"/>
        <end position="82"/>
    </location>
</feature>
<feature type="compositionally biased region" description="Low complexity" evidence="7">
    <location>
        <begin position="587"/>
        <end position="598"/>
    </location>
</feature>
<dbReference type="InterPro" id="IPR051089">
    <property type="entry name" value="prtT"/>
</dbReference>
<gene>
    <name evidence="9" type="ORF">BCR42DRAFT_450824</name>
</gene>
<sequence>MATVKTKRTRSSTACTRCRRMKVRCDVADRFPNKCTRCERVKVFCELDRQLRKVSLPSPSNIMEPGTASPPTTATTSNTTSPLSHTSPCISNLVKAELPLTSNLSRPPITDNITQMSALAQSTTTIPVSTTANSSASTPLNTTSASTLYSDHTTENQILPDGTLIPATVIDKLFDLFMKYQYHYLPIFPKRYLTPPFLLLNSDATLPTLHGLITIPTTTSPVLFWTICAVACPMAYHQDLISRKMWDSITDHVRVLLQKHSMVTHYVLRPFTALAHIYALVVLCEWPLPHRTTQEDLTWIYSGQAVHIGLLVGLHRSWFKSEFVIMESDNSNYESVNGEQQQQQNGNDSSSKTTRPGSGTTNNKADQSRARMHALMWMACFHMNQRLASIHGVPATATLDYALLAKFNDDIKKNSYRTRTTCVDVDDNDIEEALSEFVKQVHILHLLNRCINTLGIDTDATHDYTSTLGSNRKRNIEQQSSNGMLDPSYRRLVHSSLEATLSQLGVDYSPMSPMTELIFLHTKVQLHSFLLAPDTLDRDKRWVVSPISIVCMQILQLVQLMLLDDKKEDDRRKGEDDGDGNDIQPSQEEQQQQQQRQQNDTKTPSFHTWPNFVVRTVLISSMILFQLSISKYQDWLDREAVQKGVIQARSIMDEMTWSPTCPAARGVRVLDGLAVMVSAGALNCPSDMCFSQSRLGSGYWGIVMAYKKWLMKQQKRQQQQQQQQHIEFQQQLQSNPSEQQQQQQLEKSDEAVTTNAPTFVSPGSPAAEQATSSTAAFLCVPSDQQPGAVYCPTNIPLHRTLSTDNLFNTTFNFDDNDTLINWNDLSWLDTYTP</sequence>
<dbReference type="SUPFAM" id="SSF57701">
    <property type="entry name" value="Zn2/Cys6 DNA-binding domain"/>
    <property type="match status" value="1"/>
</dbReference>
<dbReference type="GO" id="GO:0000981">
    <property type="term" value="F:DNA-binding transcription factor activity, RNA polymerase II-specific"/>
    <property type="evidence" value="ECO:0007669"/>
    <property type="project" value="InterPro"/>
</dbReference>
<evidence type="ECO:0000256" key="6">
    <source>
        <dbReference type="ARBA" id="ARBA00023242"/>
    </source>
</evidence>
<dbReference type="AlphaFoldDB" id="A0A1X2II37"/>
<proteinExistence type="predicted"/>
<reference evidence="9 10" key="1">
    <citation type="submission" date="2016-07" db="EMBL/GenBank/DDBJ databases">
        <title>Pervasive Adenine N6-methylation of Active Genes in Fungi.</title>
        <authorList>
            <consortium name="DOE Joint Genome Institute"/>
            <person name="Mondo S.J."/>
            <person name="Dannebaum R.O."/>
            <person name="Kuo R.C."/>
            <person name="Labutti K."/>
            <person name="Haridas S."/>
            <person name="Kuo A."/>
            <person name="Salamov A."/>
            <person name="Ahrendt S.R."/>
            <person name="Lipzen A."/>
            <person name="Sullivan W."/>
            <person name="Andreopoulos W.B."/>
            <person name="Clum A."/>
            <person name="Lindquist E."/>
            <person name="Daum C."/>
            <person name="Ramamoorthy G.K."/>
            <person name="Gryganskyi A."/>
            <person name="Culley D."/>
            <person name="Magnuson J.K."/>
            <person name="James T.Y."/>
            <person name="O'Malley M.A."/>
            <person name="Stajich J.E."/>
            <person name="Spatafora J.W."/>
            <person name="Visel A."/>
            <person name="Grigoriev I.V."/>
        </authorList>
    </citation>
    <scope>NUCLEOTIDE SEQUENCE [LARGE SCALE GENOMIC DNA]</scope>
    <source>
        <strain evidence="9 10">NRRL 1336</strain>
    </source>
</reference>
<dbReference type="Pfam" id="PF00172">
    <property type="entry name" value="Zn_clus"/>
    <property type="match status" value="1"/>
</dbReference>
<dbReference type="InterPro" id="IPR007219">
    <property type="entry name" value="XnlR_reg_dom"/>
</dbReference>
<dbReference type="EMBL" id="MCGE01000010">
    <property type="protein sequence ID" value="ORZ16996.1"/>
    <property type="molecule type" value="Genomic_DNA"/>
</dbReference>
<comment type="caution">
    <text evidence="9">The sequence shown here is derived from an EMBL/GenBank/DDBJ whole genome shotgun (WGS) entry which is preliminary data.</text>
</comment>
<comment type="subcellular location">
    <subcellularLocation>
        <location evidence="1">Nucleus</location>
    </subcellularLocation>
</comment>
<feature type="compositionally biased region" description="Polar residues" evidence="7">
    <location>
        <begin position="334"/>
        <end position="365"/>
    </location>
</feature>
<keyword evidence="4" id="KW-0238">DNA-binding</keyword>
<feature type="region of interest" description="Disordered" evidence="7">
    <location>
        <begin position="721"/>
        <end position="767"/>
    </location>
</feature>
<feature type="compositionally biased region" description="Low complexity" evidence="7">
    <location>
        <begin position="721"/>
        <end position="745"/>
    </location>
</feature>
<evidence type="ECO:0000256" key="1">
    <source>
        <dbReference type="ARBA" id="ARBA00004123"/>
    </source>
</evidence>
<evidence type="ECO:0000259" key="8">
    <source>
        <dbReference type="PROSITE" id="PS50048"/>
    </source>
</evidence>
<dbReference type="CDD" id="cd12148">
    <property type="entry name" value="fungal_TF_MHR"/>
    <property type="match status" value="1"/>
</dbReference>
<feature type="region of interest" description="Disordered" evidence="7">
    <location>
        <begin position="56"/>
        <end position="86"/>
    </location>
</feature>
<dbReference type="OrthoDB" id="3163292at2759"/>
<dbReference type="GO" id="GO:0008270">
    <property type="term" value="F:zinc ion binding"/>
    <property type="evidence" value="ECO:0007669"/>
    <property type="project" value="InterPro"/>
</dbReference>
<dbReference type="GO" id="GO:0005634">
    <property type="term" value="C:nucleus"/>
    <property type="evidence" value="ECO:0007669"/>
    <property type="project" value="UniProtKB-SubCell"/>
</dbReference>
<dbReference type="PROSITE" id="PS50048">
    <property type="entry name" value="ZN2_CY6_FUNGAL_2"/>
    <property type="match status" value="1"/>
</dbReference>
<keyword evidence="3" id="KW-0805">Transcription regulation</keyword>
<evidence type="ECO:0000256" key="4">
    <source>
        <dbReference type="ARBA" id="ARBA00023125"/>
    </source>
</evidence>
<evidence type="ECO:0000256" key="7">
    <source>
        <dbReference type="SAM" id="MobiDB-lite"/>
    </source>
</evidence>
<feature type="region of interest" description="Disordered" evidence="7">
    <location>
        <begin position="568"/>
        <end position="605"/>
    </location>
</feature>
<dbReference type="STRING" id="90262.A0A1X2II37"/>
<organism evidence="9 10">
    <name type="scientific">Absidia repens</name>
    <dbReference type="NCBI Taxonomy" id="90262"/>
    <lineage>
        <taxon>Eukaryota</taxon>
        <taxon>Fungi</taxon>
        <taxon>Fungi incertae sedis</taxon>
        <taxon>Mucoromycota</taxon>
        <taxon>Mucoromycotina</taxon>
        <taxon>Mucoromycetes</taxon>
        <taxon>Mucorales</taxon>
        <taxon>Cunninghamellaceae</taxon>
        <taxon>Absidia</taxon>
    </lineage>
</organism>
<feature type="domain" description="Zn(2)-C6 fungal-type" evidence="8">
    <location>
        <begin position="14"/>
        <end position="47"/>
    </location>
</feature>
<dbReference type="SMART" id="SM00066">
    <property type="entry name" value="GAL4"/>
    <property type="match status" value="1"/>
</dbReference>
<dbReference type="Proteomes" id="UP000193560">
    <property type="component" value="Unassembled WGS sequence"/>
</dbReference>
<dbReference type="Gene3D" id="4.10.240.10">
    <property type="entry name" value="Zn(2)-C6 fungal-type DNA-binding domain"/>
    <property type="match status" value="1"/>
</dbReference>
<dbReference type="CDD" id="cd00067">
    <property type="entry name" value="GAL4"/>
    <property type="match status" value="1"/>
</dbReference>
<dbReference type="GO" id="GO:0000976">
    <property type="term" value="F:transcription cis-regulatory region binding"/>
    <property type="evidence" value="ECO:0007669"/>
    <property type="project" value="TreeGrafter"/>
</dbReference>
<evidence type="ECO:0000256" key="3">
    <source>
        <dbReference type="ARBA" id="ARBA00023015"/>
    </source>
</evidence>
<feature type="region of interest" description="Disordered" evidence="7">
    <location>
        <begin position="334"/>
        <end position="366"/>
    </location>
</feature>
<keyword evidence="2" id="KW-0479">Metal-binding</keyword>
<dbReference type="InterPro" id="IPR001138">
    <property type="entry name" value="Zn2Cys6_DnaBD"/>
</dbReference>
<evidence type="ECO:0000256" key="5">
    <source>
        <dbReference type="ARBA" id="ARBA00023163"/>
    </source>
</evidence>
<keyword evidence="10" id="KW-1185">Reference proteome</keyword>
<keyword evidence="5" id="KW-0804">Transcription</keyword>
<evidence type="ECO:0000313" key="9">
    <source>
        <dbReference type="EMBL" id="ORZ16996.1"/>
    </source>
</evidence>
<keyword evidence="6" id="KW-0539">Nucleus</keyword>